<dbReference type="SUPFAM" id="SSF56563">
    <property type="entry name" value="Major capsid protein gp5"/>
    <property type="match status" value="1"/>
</dbReference>
<keyword evidence="3" id="KW-0645">Protease</keyword>
<dbReference type="Proteomes" id="UP000196980">
    <property type="component" value="Chromosome"/>
</dbReference>
<evidence type="ECO:0000313" key="9">
    <source>
        <dbReference type="Proteomes" id="UP000196980"/>
    </source>
</evidence>
<accession>A0ABC8ACJ0</accession>
<evidence type="ECO:0000256" key="4">
    <source>
        <dbReference type="ARBA" id="ARBA00022801"/>
    </source>
</evidence>
<gene>
    <name evidence="8" type="ORF">XFHB_03760</name>
</gene>
<feature type="region of interest" description="Disordered" evidence="5">
    <location>
        <begin position="166"/>
        <end position="222"/>
    </location>
</feature>
<dbReference type="InterPro" id="IPR054612">
    <property type="entry name" value="Phage_capsid-like_C"/>
</dbReference>
<evidence type="ECO:0000313" key="8">
    <source>
        <dbReference type="EMBL" id="ALR06105.1"/>
    </source>
</evidence>
<keyword evidence="4" id="KW-0378">Hydrolase</keyword>
<protein>
    <submittedName>
        <fullName evidence="8">Phage major capsid protein</fullName>
    </submittedName>
</protein>
<dbReference type="RefSeq" id="WP_088577836.1">
    <property type="nucleotide sequence ID" value="NZ_CP009885.1"/>
</dbReference>
<dbReference type="Pfam" id="PF05065">
    <property type="entry name" value="Phage_capsid"/>
    <property type="match status" value="1"/>
</dbReference>
<dbReference type="AlphaFoldDB" id="A0ABC8ACJ0"/>
<dbReference type="GO" id="GO:0006508">
    <property type="term" value="P:proteolysis"/>
    <property type="evidence" value="ECO:0007669"/>
    <property type="project" value="UniProtKB-KW"/>
</dbReference>
<dbReference type="InterPro" id="IPR054613">
    <property type="entry name" value="Peptidase_S78_dom"/>
</dbReference>
<dbReference type="KEGG" id="xfh:XFHB_03760"/>
<organism evidence="8 9">
    <name type="scientific">Xylella fastidiosa</name>
    <dbReference type="NCBI Taxonomy" id="2371"/>
    <lineage>
        <taxon>Bacteria</taxon>
        <taxon>Pseudomonadati</taxon>
        <taxon>Pseudomonadota</taxon>
        <taxon>Gammaproteobacteria</taxon>
        <taxon>Lysobacterales</taxon>
        <taxon>Lysobacteraceae</taxon>
        <taxon>Xylella</taxon>
    </lineage>
</organism>
<feature type="domain" description="Phage capsid-like C-terminal" evidence="7">
    <location>
        <begin position="357"/>
        <end position="623"/>
    </location>
</feature>
<evidence type="ECO:0000259" key="7">
    <source>
        <dbReference type="Pfam" id="PF05065"/>
    </source>
</evidence>
<keyword evidence="2" id="KW-1188">Viral release from host cell</keyword>
<name>A0ABC8ACJ0_XYLFS</name>
<feature type="domain" description="Prohead serine protease" evidence="6">
    <location>
        <begin position="70"/>
        <end position="163"/>
    </location>
</feature>
<sequence>MNTATEVVRDLRKGGTQYRHADVLSIDAPTRTLELAFSSEAAEVKTWSGVEILGHRPGEVRLHRLDNGAALLLDHNPREQIGVVESASIDSDHRGRAIVRFGRSPRAEEILRDVLDGIRKHVSVGYLVHQVEVIGQRDTGPLYRATDWEPIEISIVSIPADPSVGIGRALENPPQDTPAAAPHTPCTPEDQTMTEPSPPTHADTTSTPQPTSNDTGTLNGVDAERTRVRHIADLGKTYGHLELAHDYITQGHSPEAFQRALLTKLTDKASMPQSEPQTDTDTGIGLSTQEIRHYSIVRAVRALLPNASQTDRTAAAFEIACSAAAEKTYGKQARGLLIPSDVLNRAFSTTTPTDGPGGNIIATELHASSFIEILRNKTWVMQRATVMGGLVGNVDIPRQKGTTQAYWVGEGDSPEKSKPALDQIHFTPKSLAAYTDITRRLLLQSTPDAEQIVRSDLLNVMALEVDRAAIYGSGSDMQPTGVKHHSGINAVSFAQKGQPTFAELVQMETQIALNNADVNAMSYAFNAGIRGYAKTALKFPQTAASGTIWESGNTVNGYPASVSNQIKAGDVFFGNWADLIIAMWGGLDITVDPYSLSTSGGTRIVVFQDVDFNIRRTESFCYGAAA</sequence>
<dbReference type="Pfam" id="PF04586">
    <property type="entry name" value="Peptidase_S78"/>
    <property type="match status" value="1"/>
</dbReference>
<evidence type="ECO:0000256" key="3">
    <source>
        <dbReference type="ARBA" id="ARBA00022670"/>
    </source>
</evidence>
<comment type="subcellular location">
    <subcellularLocation>
        <location evidence="1">Virion</location>
    </subcellularLocation>
</comment>
<feature type="compositionally biased region" description="Low complexity" evidence="5">
    <location>
        <begin position="177"/>
        <end position="188"/>
    </location>
</feature>
<dbReference type="Gene3D" id="3.30.2400.10">
    <property type="entry name" value="Major capsid protein gp5"/>
    <property type="match status" value="1"/>
</dbReference>
<dbReference type="GO" id="GO:0008233">
    <property type="term" value="F:peptidase activity"/>
    <property type="evidence" value="ECO:0007669"/>
    <property type="project" value="UniProtKB-KW"/>
</dbReference>
<evidence type="ECO:0000256" key="2">
    <source>
        <dbReference type="ARBA" id="ARBA00022612"/>
    </source>
</evidence>
<feature type="compositionally biased region" description="Polar residues" evidence="5">
    <location>
        <begin position="202"/>
        <end position="218"/>
    </location>
</feature>
<evidence type="ECO:0000259" key="6">
    <source>
        <dbReference type="Pfam" id="PF04586"/>
    </source>
</evidence>
<proteinExistence type="predicted"/>
<dbReference type="NCBIfam" id="TIGR01554">
    <property type="entry name" value="major_cap_HK97"/>
    <property type="match status" value="1"/>
</dbReference>
<reference evidence="9" key="1">
    <citation type="submission" date="2014-11" db="EMBL/GenBank/DDBJ databases">
        <title>Xylella fastidiosa Hib4 Genome Sequencing.</title>
        <authorList>
            <person name="Pierry P.M."/>
            <person name="da Silva A.M."/>
        </authorList>
    </citation>
    <scope>NUCLEOTIDE SEQUENCE [LARGE SCALE GENOMIC DNA]</scope>
    <source>
        <strain evidence="9">Hib4</strain>
    </source>
</reference>
<dbReference type="InterPro" id="IPR024455">
    <property type="entry name" value="Phage_capsid"/>
</dbReference>
<evidence type="ECO:0000256" key="5">
    <source>
        <dbReference type="SAM" id="MobiDB-lite"/>
    </source>
</evidence>
<dbReference type="EMBL" id="CP009885">
    <property type="protein sequence ID" value="ALR06105.1"/>
    <property type="molecule type" value="Genomic_DNA"/>
</dbReference>
<evidence type="ECO:0000256" key="1">
    <source>
        <dbReference type="ARBA" id="ARBA00004328"/>
    </source>
</evidence>